<dbReference type="Proteomes" id="UP000663836">
    <property type="component" value="Unassembled WGS sequence"/>
</dbReference>
<evidence type="ECO:0000313" key="5">
    <source>
        <dbReference type="Proteomes" id="UP000663854"/>
    </source>
</evidence>
<dbReference type="Proteomes" id="UP000663870">
    <property type="component" value="Unassembled WGS sequence"/>
</dbReference>
<dbReference type="EMBL" id="CAJNOH010000017">
    <property type="protein sequence ID" value="CAF0759469.1"/>
    <property type="molecule type" value="Genomic_DNA"/>
</dbReference>
<dbReference type="Proteomes" id="UP000663854">
    <property type="component" value="Unassembled WGS sequence"/>
</dbReference>
<dbReference type="Proteomes" id="UP000663864">
    <property type="component" value="Unassembled WGS sequence"/>
</dbReference>
<evidence type="ECO:0000313" key="3">
    <source>
        <dbReference type="EMBL" id="CAF0945641.1"/>
    </source>
</evidence>
<evidence type="ECO:0000313" key="2">
    <source>
        <dbReference type="EMBL" id="CAF0901232.1"/>
    </source>
</evidence>
<accession>A0A813PXJ6</accession>
<protein>
    <submittedName>
        <fullName evidence="1">Uncharacterized protein</fullName>
    </submittedName>
</protein>
<name>A0A813PXJ6_9BILA</name>
<evidence type="ECO:0000313" key="6">
    <source>
        <dbReference type="Proteomes" id="UP000663870"/>
    </source>
</evidence>
<sequence length="352" mass="40205">MSTWRKRFSRKSQRLTENDEILFNNTAKYRRKLQSAITQISRTKKSVQRNFDSPASEIHVARLINDIGQLSDCKPLQEITGLIDSLAMRHQLSSRIFNEYAMNSLQQSLRKLNDNLSNDYDKTKSIFEEAITNHCSDHTKNQLLTKIQTEWSKHQKLATKELKQGLSSYCDIGLYNLKVQIAILEKLQNFVDQLPRDDNDTNNGLPNFAANNIQTRREIDTMLRVMLDAAPNDSASLPGIKRPKFLNNNLILSNTLYSPEISEAAACSNLSTIGQRNTPIIPQYPSMIVSTTETNRQIPQYDSAMNTPLATHNGRFQITPTDDSLPSYTDLFVVPGNCKEDFIQRRNTYIKK</sequence>
<dbReference type="AlphaFoldDB" id="A0A813PXJ6"/>
<evidence type="ECO:0000313" key="1">
    <source>
        <dbReference type="EMBL" id="CAF0759469.1"/>
    </source>
</evidence>
<dbReference type="EMBL" id="CAJNOT010000337">
    <property type="protein sequence ID" value="CAF0945641.1"/>
    <property type="molecule type" value="Genomic_DNA"/>
</dbReference>
<proteinExistence type="predicted"/>
<dbReference type="EMBL" id="CAJOBD010000064">
    <property type="protein sequence ID" value="CAF3559859.1"/>
    <property type="molecule type" value="Genomic_DNA"/>
</dbReference>
<dbReference type="EMBL" id="CAJNOL010000166">
    <property type="protein sequence ID" value="CAF0901232.1"/>
    <property type="molecule type" value="Genomic_DNA"/>
</dbReference>
<keyword evidence="6" id="KW-1185">Reference proteome</keyword>
<comment type="caution">
    <text evidence="1">The sequence shown here is derived from an EMBL/GenBank/DDBJ whole genome shotgun (WGS) entry which is preliminary data.</text>
</comment>
<gene>
    <name evidence="4" type="ORF">JBS370_LOCUS1780</name>
    <name evidence="2" type="ORF">JXQ802_LOCUS9161</name>
    <name evidence="1" type="ORF">PYM288_LOCUS2518</name>
    <name evidence="3" type="ORF">ZHD862_LOCUS9715</name>
</gene>
<reference evidence="1" key="1">
    <citation type="submission" date="2021-02" db="EMBL/GenBank/DDBJ databases">
        <authorList>
            <person name="Nowell W R."/>
        </authorList>
    </citation>
    <scope>NUCLEOTIDE SEQUENCE</scope>
</reference>
<evidence type="ECO:0000313" key="4">
    <source>
        <dbReference type="EMBL" id="CAF3559859.1"/>
    </source>
</evidence>
<organism evidence="1 5">
    <name type="scientific">Rotaria sordida</name>
    <dbReference type="NCBI Taxonomy" id="392033"/>
    <lineage>
        <taxon>Eukaryota</taxon>
        <taxon>Metazoa</taxon>
        <taxon>Spiralia</taxon>
        <taxon>Gnathifera</taxon>
        <taxon>Rotifera</taxon>
        <taxon>Eurotatoria</taxon>
        <taxon>Bdelloidea</taxon>
        <taxon>Philodinida</taxon>
        <taxon>Philodinidae</taxon>
        <taxon>Rotaria</taxon>
    </lineage>
</organism>